<accession>A0A8J6C2Q3</accession>
<dbReference type="GO" id="GO:0000963">
    <property type="term" value="P:mitochondrial RNA processing"/>
    <property type="evidence" value="ECO:0007669"/>
    <property type="project" value="TreeGrafter"/>
</dbReference>
<dbReference type="Pfam" id="PF08373">
    <property type="entry name" value="RAP"/>
    <property type="match status" value="1"/>
</dbReference>
<feature type="region of interest" description="Disordered" evidence="1">
    <location>
        <begin position="823"/>
        <end position="857"/>
    </location>
</feature>
<dbReference type="AlphaFoldDB" id="A0A8J6C2Q3"/>
<organism evidence="3 4">
    <name type="scientific">Diacronema lutheri</name>
    <name type="common">Unicellular marine alga</name>
    <name type="synonym">Monochrysis lutheri</name>
    <dbReference type="NCBI Taxonomy" id="2081491"/>
    <lineage>
        <taxon>Eukaryota</taxon>
        <taxon>Haptista</taxon>
        <taxon>Haptophyta</taxon>
        <taxon>Pavlovophyceae</taxon>
        <taxon>Pavlovales</taxon>
        <taxon>Pavlovaceae</taxon>
        <taxon>Diacronema</taxon>
    </lineage>
</organism>
<feature type="region of interest" description="Disordered" evidence="1">
    <location>
        <begin position="211"/>
        <end position="233"/>
    </location>
</feature>
<dbReference type="PANTHER" id="PTHR21228:SF40">
    <property type="entry name" value="LD45607P"/>
    <property type="match status" value="1"/>
</dbReference>
<proteinExistence type="predicted"/>
<sequence length="1166" mass="117272">MRPLPAPAPAPPPNAHERAPACAGLAPAGAAGRRLNRARLNRALVDAPTASHVFCLWEAHAASFNHINLSTALLALARCARAAPDERARAGGRAGGGGGKGALVADGRFVALVREVGRQLDARPASFDGRSLAALAHAGAKVGAAAPPCRELLARVARAAEPRVAELELRHLAQLAHAYALAGVPAPRLFAAIARAGGAALCAAEPPAARREEMGGTSGRLDGGSTGGGGGGGARDAQALANLGWAFARAAVPAPALFAALDAAAARRVREFGGAELGMLLWAHAMAGAQPVALLRALEAALDGDGAHVGEGAPLHAEQLAMMAWAAVSLGHTPRALLLAAARAAASAPAVLDDGRLTSLAWALAKAPDAHESGELAEAFDALAAAALPRVPALRPAELASLCAALGAAARGARRAGPRAAGTSAAAGAAVARRRGLHAALLGATERAALRAAVRLRPPELAAVTASIAACGSRDGALFTALSDAAAARVDELAPRHVVAICRALARAHAAGVRGPGGGCCGAALFGATADWGAARLRSFGGAELAELCWARALVAERPARAAAVARHGARDALAPRSAVDGRALSRELRAACGEQLGAVDGARLAALAVACARSAGGEAEDAPLFAAVAHAATARASDLRDADLGALAWAVGRARLGSDALWTALAAEAEARAPALPLSIAAVLACALASAHAARAAAPRAERGGGAHGGRAEAQPPPAALLHALHALCARGAHAAGADAGSLDAAGLDVAGFAWALATVRSPASPPLLARLAPAAARHVHELAAQPRAREPAPGDCGARGARVVSALAWAYARGEAGARPADALAGDGEAADARAPPDARAEPPPQPQQAQRAGTRAVLVAAAAWGEAHADELGARQLALLAEAFPRARARAPCLFAALAPRAAALAPTMAPRELAACAWAFAAARGAEPAVGCDDGLFGALEAAAGARAADFTPAQLARFAWAVAVRARGGAPAPWGDAQRALWSRVAAVAHDDWSERERRALGQAAHSARAGASSNAHVAAALERLVRDVPPAAAARACAPSRYTQLVLSRELRARGWAHEDEVAVAGGLLLVDMADERARVALEFDGPSHFLADVRTGELSEDGRSAWKGGALAALGWRVVRVSFGEWREAECTPERRDAFLGALVARLTAPPGPVLRPAI</sequence>
<name>A0A8J6C2Q3_DIALT</name>
<keyword evidence="4" id="KW-1185">Reference proteome</keyword>
<evidence type="ECO:0000313" key="4">
    <source>
        <dbReference type="Proteomes" id="UP000751190"/>
    </source>
</evidence>
<evidence type="ECO:0000259" key="2">
    <source>
        <dbReference type="SMART" id="SM00952"/>
    </source>
</evidence>
<gene>
    <name evidence="3" type="ORF">KFE25_008461</name>
</gene>
<dbReference type="GO" id="GO:0003723">
    <property type="term" value="F:RNA binding"/>
    <property type="evidence" value="ECO:0007669"/>
    <property type="project" value="TreeGrafter"/>
</dbReference>
<dbReference type="GO" id="GO:0035770">
    <property type="term" value="C:ribonucleoprotein granule"/>
    <property type="evidence" value="ECO:0007669"/>
    <property type="project" value="TreeGrafter"/>
</dbReference>
<evidence type="ECO:0000256" key="1">
    <source>
        <dbReference type="SAM" id="MobiDB-lite"/>
    </source>
</evidence>
<dbReference type="OrthoDB" id="385235at2759"/>
<dbReference type="InterPro" id="IPR013584">
    <property type="entry name" value="RAP"/>
</dbReference>
<dbReference type="EMBL" id="JAGTXO010000049">
    <property type="protein sequence ID" value="KAG8458664.1"/>
    <property type="molecule type" value="Genomic_DNA"/>
</dbReference>
<feature type="compositionally biased region" description="Low complexity" evidence="1">
    <location>
        <begin position="823"/>
        <end position="832"/>
    </location>
</feature>
<dbReference type="PANTHER" id="PTHR21228">
    <property type="entry name" value="FAST LEU-RICH DOMAIN-CONTAINING"/>
    <property type="match status" value="1"/>
</dbReference>
<protein>
    <recommendedName>
        <fullName evidence="2">RAP domain-containing protein</fullName>
    </recommendedName>
</protein>
<feature type="region of interest" description="Disordered" evidence="1">
    <location>
        <begin position="1"/>
        <end position="20"/>
    </location>
</feature>
<feature type="compositionally biased region" description="Pro residues" evidence="1">
    <location>
        <begin position="1"/>
        <end position="14"/>
    </location>
</feature>
<evidence type="ECO:0000313" key="3">
    <source>
        <dbReference type="EMBL" id="KAG8458664.1"/>
    </source>
</evidence>
<dbReference type="GO" id="GO:0044528">
    <property type="term" value="P:regulation of mitochondrial mRNA stability"/>
    <property type="evidence" value="ECO:0007669"/>
    <property type="project" value="TreeGrafter"/>
</dbReference>
<dbReference type="GO" id="GO:1901259">
    <property type="term" value="P:chloroplast rRNA processing"/>
    <property type="evidence" value="ECO:0007669"/>
    <property type="project" value="TreeGrafter"/>
</dbReference>
<dbReference type="InterPro" id="IPR050870">
    <property type="entry name" value="FAST_kinase"/>
</dbReference>
<dbReference type="Proteomes" id="UP000751190">
    <property type="component" value="Unassembled WGS sequence"/>
</dbReference>
<dbReference type="SMART" id="SM00952">
    <property type="entry name" value="RAP"/>
    <property type="match status" value="1"/>
</dbReference>
<feature type="compositionally biased region" description="Gly residues" evidence="1">
    <location>
        <begin position="216"/>
        <end position="233"/>
    </location>
</feature>
<dbReference type="GO" id="GO:0009507">
    <property type="term" value="C:chloroplast"/>
    <property type="evidence" value="ECO:0007669"/>
    <property type="project" value="GOC"/>
</dbReference>
<dbReference type="GO" id="GO:0005759">
    <property type="term" value="C:mitochondrial matrix"/>
    <property type="evidence" value="ECO:0007669"/>
    <property type="project" value="TreeGrafter"/>
</dbReference>
<feature type="compositionally biased region" description="Basic and acidic residues" evidence="1">
    <location>
        <begin position="833"/>
        <end position="843"/>
    </location>
</feature>
<feature type="domain" description="RAP" evidence="2">
    <location>
        <begin position="1088"/>
        <end position="1150"/>
    </location>
</feature>
<reference evidence="3" key="1">
    <citation type="submission" date="2021-05" db="EMBL/GenBank/DDBJ databases">
        <title>The genome of the haptophyte Pavlova lutheri (Diacronema luteri, Pavlovales) - a model for lipid biosynthesis in eukaryotic algae.</title>
        <authorList>
            <person name="Hulatt C.J."/>
            <person name="Posewitz M.C."/>
        </authorList>
    </citation>
    <scope>NUCLEOTIDE SEQUENCE</scope>
    <source>
        <strain evidence="3">NIVA-4/92</strain>
    </source>
</reference>
<comment type="caution">
    <text evidence="3">The sequence shown here is derived from an EMBL/GenBank/DDBJ whole genome shotgun (WGS) entry which is preliminary data.</text>
</comment>